<reference evidence="9 10" key="1">
    <citation type="journal article" date="2015" name="Genome Biol. Evol.">
        <title>Phylogenomic analyses indicate that early fungi evolved digesting cell walls of algal ancestors of land plants.</title>
        <authorList>
            <person name="Chang Y."/>
            <person name="Wang S."/>
            <person name="Sekimoto S."/>
            <person name="Aerts A.L."/>
            <person name="Choi C."/>
            <person name="Clum A."/>
            <person name="LaButti K.M."/>
            <person name="Lindquist E.A."/>
            <person name="Yee Ngan C."/>
            <person name="Ohm R.A."/>
            <person name="Salamov A.A."/>
            <person name="Grigoriev I.V."/>
            <person name="Spatafora J.W."/>
            <person name="Berbee M.L."/>
        </authorList>
    </citation>
    <scope>NUCLEOTIDE SEQUENCE [LARGE SCALE GENOMIC DNA]</scope>
    <source>
        <strain evidence="9 10">JEL478</strain>
    </source>
</reference>
<dbReference type="Proteomes" id="UP000070544">
    <property type="component" value="Unassembled WGS sequence"/>
</dbReference>
<dbReference type="EMBL" id="KQ965881">
    <property type="protein sequence ID" value="KXS09221.1"/>
    <property type="molecule type" value="Genomic_DNA"/>
</dbReference>
<gene>
    <name evidence="9" type="ORF">M427DRAFT_64598</name>
</gene>
<dbReference type="Gene3D" id="3.40.50.720">
    <property type="entry name" value="NAD(P)-binding Rossmann-like Domain"/>
    <property type="match status" value="1"/>
</dbReference>
<protein>
    <recommendedName>
        <fullName evidence="7">Dihydropteridine reductase</fullName>
        <ecNumber evidence="6">1.5.1.34</ecNumber>
    </recommendedName>
    <alternativeName>
        <fullName evidence="8">Quinoid dihydropteridine reductase</fullName>
    </alternativeName>
</protein>
<dbReference type="GO" id="GO:0005737">
    <property type="term" value="C:cytoplasm"/>
    <property type="evidence" value="ECO:0007669"/>
    <property type="project" value="TreeGrafter"/>
</dbReference>
<keyword evidence="10" id="KW-1185">Reference proteome</keyword>
<dbReference type="STRING" id="1344416.A0A138ZXQ8"/>
<dbReference type="FunFam" id="3.40.50.720:FF:000157">
    <property type="entry name" value="Quinoid dihydropteridine reductase"/>
    <property type="match status" value="1"/>
</dbReference>
<proteinExistence type="inferred from homology"/>
<keyword evidence="3" id="KW-0521">NADP</keyword>
<evidence type="ECO:0000256" key="7">
    <source>
        <dbReference type="ARBA" id="ARBA00039520"/>
    </source>
</evidence>
<dbReference type="GO" id="GO:0006729">
    <property type="term" value="P:tetrahydrobiopterin biosynthetic process"/>
    <property type="evidence" value="ECO:0007669"/>
    <property type="project" value="UniProtKB-KW"/>
</dbReference>
<dbReference type="GO" id="GO:0004155">
    <property type="term" value="F:6,7-dihydropteridine reductase activity"/>
    <property type="evidence" value="ECO:0007669"/>
    <property type="project" value="UniProtKB-EC"/>
</dbReference>
<dbReference type="InterPro" id="IPR036291">
    <property type="entry name" value="NAD(P)-bd_dom_sf"/>
</dbReference>
<evidence type="ECO:0000256" key="8">
    <source>
        <dbReference type="ARBA" id="ARBA00041348"/>
    </source>
</evidence>
<evidence type="ECO:0000256" key="3">
    <source>
        <dbReference type="ARBA" id="ARBA00022857"/>
    </source>
</evidence>
<accession>A0A138ZXQ8</accession>
<dbReference type="PANTHER" id="PTHR15104:SF0">
    <property type="entry name" value="DIHYDROPTERIDINE REDUCTASE"/>
    <property type="match status" value="1"/>
</dbReference>
<dbReference type="InterPro" id="IPR020904">
    <property type="entry name" value="Sc_DH/Rdtase_CS"/>
</dbReference>
<evidence type="ECO:0000313" key="9">
    <source>
        <dbReference type="EMBL" id="KXS09221.1"/>
    </source>
</evidence>
<organism evidence="9 10">
    <name type="scientific">Gonapodya prolifera (strain JEL478)</name>
    <name type="common">Monoblepharis prolifera</name>
    <dbReference type="NCBI Taxonomy" id="1344416"/>
    <lineage>
        <taxon>Eukaryota</taxon>
        <taxon>Fungi</taxon>
        <taxon>Fungi incertae sedis</taxon>
        <taxon>Chytridiomycota</taxon>
        <taxon>Chytridiomycota incertae sedis</taxon>
        <taxon>Monoblepharidomycetes</taxon>
        <taxon>Monoblepharidales</taxon>
        <taxon>Gonapodyaceae</taxon>
        <taxon>Gonapodya</taxon>
    </lineage>
</organism>
<dbReference type="CDD" id="cd05334">
    <property type="entry name" value="DHPR_SDR_c_like"/>
    <property type="match status" value="1"/>
</dbReference>
<dbReference type="PROSITE" id="PS00061">
    <property type="entry name" value="ADH_SHORT"/>
    <property type="match status" value="1"/>
</dbReference>
<evidence type="ECO:0000256" key="6">
    <source>
        <dbReference type="ARBA" id="ARBA00039153"/>
    </source>
</evidence>
<dbReference type="OMA" id="KNYWVGS"/>
<dbReference type="GO" id="GO:0006559">
    <property type="term" value="P:L-phenylalanine catabolic process"/>
    <property type="evidence" value="ECO:0007669"/>
    <property type="project" value="TreeGrafter"/>
</dbReference>
<keyword evidence="4" id="KW-0560">Oxidoreductase</keyword>
<comment type="similarity">
    <text evidence="1">Belongs to the short-chain dehydrogenases/reductases (SDR) family.</text>
</comment>
<dbReference type="Pfam" id="PF00106">
    <property type="entry name" value="adh_short"/>
    <property type="match status" value="1"/>
</dbReference>
<evidence type="ECO:0000256" key="5">
    <source>
        <dbReference type="ARBA" id="ARBA00023007"/>
    </source>
</evidence>
<name>A0A138ZXQ8_GONPJ</name>
<dbReference type="GO" id="GO:0070402">
    <property type="term" value="F:NADPH binding"/>
    <property type="evidence" value="ECO:0007669"/>
    <property type="project" value="TreeGrafter"/>
</dbReference>
<evidence type="ECO:0000256" key="2">
    <source>
        <dbReference type="ARBA" id="ARBA00011738"/>
    </source>
</evidence>
<keyword evidence="5" id="KW-0783">Tetrahydrobiopterin biosynthesis</keyword>
<dbReference type="OrthoDB" id="1204at2759"/>
<dbReference type="InterPro" id="IPR002347">
    <property type="entry name" value="SDR_fam"/>
</dbReference>
<dbReference type="GO" id="GO:0070404">
    <property type="term" value="F:NADH binding"/>
    <property type="evidence" value="ECO:0007669"/>
    <property type="project" value="TreeGrafter"/>
</dbReference>
<dbReference type="PRINTS" id="PR00081">
    <property type="entry name" value="GDHRDH"/>
</dbReference>
<dbReference type="AlphaFoldDB" id="A0A138ZXQ8"/>
<comment type="subunit">
    <text evidence="2">Homodimer.</text>
</comment>
<sequence>MSLLRFSRSQHALSYRIIPQALARSPTGNLLRRMESAASKRNVLVYGGAGQLGRAVADEFTKNGWATISADLAANPNTTNSIKINLDIPLDEQARSIDRNLQEVLQGAKLDAIVNVAGGWAGGNASADDLLHNVDLMLRQSVHSSFITVQLANSFLKEGGLLSLTGAATATSPTPSMLAYGAAKASVHHLVRSLASNDAGLPIGATVLAILPVTLDTTSNRKFAAPDTDFGTWTPLGDIAAKLCRWAEGDARPPSGSLVRIVTKDSKTMFIA</sequence>
<dbReference type="PANTHER" id="PTHR15104">
    <property type="entry name" value="DIHYDROPTERIDINE REDUCTASE"/>
    <property type="match status" value="1"/>
</dbReference>
<dbReference type="SUPFAM" id="SSF51735">
    <property type="entry name" value="NAD(P)-binding Rossmann-fold domains"/>
    <property type="match status" value="1"/>
</dbReference>
<dbReference type="EC" id="1.5.1.34" evidence="6"/>
<evidence type="ECO:0000256" key="4">
    <source>
        <dbReference type="ARBA" id="ARBA00023002"/>
    </source>
</evidence>
<evidence type="ECO:0000313" key="10">
    <source>
        <dbReference type="Proteomes" id="UP000070544"/>
    </source>
</evidence>
<evidence type="ECO:0000256" key="1">
    <source>
        <dbReference type="ARBA" id="ARBA00006484"/>
    </source>
</evidence>